<dbReference type="Pfam" id="PF01648">
    <property type="entry name" value="ACPS"/>
    <property type="match status" value="1"/>
</dbReference>
<evidence type="ECO:0000256" key="1">
    <source>
        <dbReference type="ARBA" id="ARBA00010990"/>
    </source>
</evidence>
<dbReference type="SUPFAM" id="SSF56214">
    <property type="entry name" value="4'-phosphopantetheinyl transferase"/>
    <property type="match status" value="2"/>
</dbReference>
<name>A0A7S8FAQ4_9BACT</name>
<evidence type="ECO:0000259" key="4">
    <source>
        <dbReference type="Pfam" id="PF22624"/>
    </source>
</evidence>
<feature type="domain" description="4'-phosphopantetheinyl transferase" evidence="3">
    <location>
        <begin position="133"/>
        <end position="206"/>
    </location>
</feature>
<comment type="similarity">
    <text evidence="1">Belongs to the P-Pant transferase superfamily. Gsp/Sfp/HetI/AcpT family.</text>
</comment>
<dbReference type="InterPro" id="IPR050559">
    <property type="entry name" value="P-Pant_transferase_sf"/>
</dbReference>
<dbReference type="InterPro" id="IPR055066">
    <property type="entry name" value="AASDHPPT_N"/>
</dbReference>
<dbReference type="PANTHER" id="PTHR12215:SF10">
    <property type="entry name" value="L-AMINOADIPATE-SEMIALDEHYDE DEHYDROGENASE-PHOSPHOPANTETHEINYL TRANSFERASE"/>
    <property type="match status" value="1"/>
</dbReference>
<dbReference type="PANTHER" id="PTHR12215">
    <property type="entry name" value="PHOSPHOPANTETHEINE TRANSFERASE"/>
    <property type="match status" value="1"/>
</dbReference>
<dbReference type="EMBL" id="CP047423">
    <property type="protein sequence ID" value="QPD02350.1"/>
    <property type="molecule type" value="Genomic_DNA"/>
</dbReference>
<protein>
    <submittedName>
        <fullName evidence="5">Putative 4'-phosphopantetheinyltransferase 13N</fullName>
    </submittedName>
</protein>
<evidence type="ECO:0000256" key="2">
    <source>
        <dbReference type="ARBA" id="ARBA00022679"/>
    </source>
</evidence>
<evidence type="ECO:0000313" key="5">
    <source>
        <dbReference type="EMBL" id="QPD02350.1"/>
    </source>
</evidence>
<keyword evidence="2 5" id="KW-0808">Transferase</keyword>
<accession>A0A7S8FAQ4</accession>
<evidence type="ECO:0000259" key="3">
    <source>
        <dbReference type="Pfam" id="PF01648"/>
    </source>
</evidence>
<dbReference type="Proteomes" id="UP000593737">
    <property type="component" value="Chromosome"/>
</dbReference>
<feature type="domain" description="4'-phosphopantetheinyl transferase N-terminal" evidence="4">
    <location>
        <begin position="46"/>
        <end position="126"/>
    </location>
</feature>
<organism evidence="5 6">
    <name type="scientific">Candidatus Nitrospira kreftii</name>
    <dbReference type="NCBI Taxonomy" id="2652173"/>
    <lineage>
        <taxon>Bacteria</taxon>
        <taxon>Pseudomonadati</taxon>
        <taxon>Nitrospirota</taxon>
        <taxon>Nitrospiria</taxon>
        <taxon>Nitrospirales</taxon>
        <taxon>Nitrospiraceae</taxon>
        <taxon>Nitrospira</taxon>
    </lineage>
</organism>
<dbReference type="GO" id="GO:0000287">
    <property type="term" value="F:magnesium ion binding"/>
    <property type="evidence" value="ECO:0007669"/>
    <property type="project" value="InterPro"/>
</dbReference>
<dbReference type="GO" id="GO:0019878">
    <property type="term" value="P:lysine biosynthetic process via aminoadipic acid"/>
    <property type="evidence" value="ECO:0007669"/>
    <property type="project" value="TreeGrafter"/>
</dbReference>
<dbReference type="GO" id="GO:0005829">
    <property type="term" value="C:cytosol"/>
    <property type="evidence" value="ECO:0007669"/>
    <property type="project" value="TreeGrafter"/>
</dbReference>
<dbReference type="GO" id="GO:0008897">
    <property type="term" value="F:holo-[acyl-carrier-protein] synthase activity"/>
    <property type="evidence" value="ECO:0007669"/>
    <property type="project" value="InterPro"/>
</dbReference>
<gene>
    <name evidence="5" type="ORF">Nkreftii_000124</name>
</gene>
<dbReference type="Gene3D" id="3.90.470.20">
    <property type="entry name" value="4'-phosphopantetheinyl transferase domain"/>
    <property type="match status" value="2"/>
</dbReference>
<proteinExistence type="inferred from homology"/>
<dbReference type="AlphaFoldDB" id="A0A7S8FAQ4"/>
<dbReference type="InterPro" id="IPR008278">
    <property type="entry name" value="4-PPantetheinyl_Trfase_dom"/>
</dbReference>
<dbReference type="KEGG" id="nkf:Nkreftii_000124"/>
<sequence>MLISFHSIERVIRTEYQHLTKLEPKSIHLWGITLDRSPQCLARCREWLADPERERAARFIRERDRNHYVLAHGVLRAVLSRYLGSSPEWVEFDGSETGKPMLTRKLRDRSEITFNLSHAHGRALVAVSRAQEVGVDLELVRSDVPVENLSRRFFTQSEYTTIMQSAPEQRAAIFFRYWVAKEAVLKAQGIGLRGLTGCEIILGRDGVEKDVRIQVDSRFLDPLRVRLLSCEPGWEAAVAAHNLDRVKQCGPNTD</sequence>
<reference evidence="5 6" key="1">
    <citation type="journal article" date="2020" name="ISME J.">
        <title>Enrichment and physiological characterization of a novel comammox Nitrospira indicates ammonium inhibition of complete nitrification.</title>
        <authorList>
            <person name="Sakoula D."/>
            <person name="Koch H."/>
            <person name="Frank J."/>
            <person name="Jetten M.S.M."/>
            <person name="van Kessel M.A.H.J."/>
            <person name="Lucker S."/>
        </authorList>
    </citation>
    <scope>NUCLEOTIDE SEQUENCE [LARGE SCALE GENOMIC DNA]</scope>
    <source>
        <strain evidence="5">Comreactor17</strain>
    </source>
</reference>
<dbReference type="Pfam" id="PF22624">
    <property type="entry name" value="AASDHPPT_N"/>
    <property type="match status" value="1"/>
</dbReference>
<dbReference type="InterPro" id="IPR037143">
    <property type="entry name" value="4-PPantetheinyl_Trfase_dom_sf"/>
</dbReference>
<evidence type="ECO:0000313" key="6">
    <source>
        <dbReference type="Proteomes" id="UP000593737"/>
    </source>
</evidence>